<gene>
    <name evidence="2" type="ORF">GCM10009430_14240</name>
</gene>
<sequence>MPQNMKKFILSIVFISCFVSISAQENDKTINTFKKDNSTVEVATIKLKTLDISANDIFTDNKKVCYGETSKTAFYEVLISQNGFNINLKNSSDLVIKNTEEIISKKRDEVLYSEKED</sequence>
<organism evidence="2 3">
    <name type="scientific">Aquimarina litoralis</name>
    <dbReference type="NCBI Taxonomy" id="584605"/>
    <lineage>
        <taxon>Bacteria</taxon>
        <taxon>Pseudomonadati</taxon>
        <taxon>Bacteroidota</taxon>
        <taxon>Flavobacteriia</taxon>
        <taxon>Flavobacteriales</taxon>
        <taxon>Flavobacteriaceae</taxon>
        <taxon>Aquimarina</taxon>
    </lineage>
</organism>
<comment type="caution">
    <text evidence="2">The sequence shown here is derived from an EMBL/GenBank/DDBJ whole genome shotgun (WGS) entry which is preliminary data.</text>
</comment>
<feature type="signal peptide" evidence="1">
    <location>
        <begin position="1"/>
        <end position="25"/>
    </location>
</feature>
<dbReference type="Proteomes" id="UP001501758">
    <property type="component" value="Unassembled WGS sequence"/>
</dbReference>
<keyword evidence="3" id="KW-1185">Reference proteome</keyword>
<feature type="chain" id="PRO_5046574002" description="Auto-transporter adhesin head GIN domain-containing protein" evidence="1">
    <location>
        <begin position="26"/>
        <end position="117"/>
    </location>
</feature>
<name>A0ABN1IMD1_9FLAO</name>
<keyword evidence="1" id="KW-0732">Signal</keyword>
<protein>
    <recommendedName>
        <fullName evidence="4">Auto-transporter adhesin head GIN domain-containing protein</fullName>
    </recommendedName>
</protein>
<evidence type="ECO:0000256" key="1">
    <source>
        <dbReference type="SAM" id="SignalP"/>
    </source>
</evidence>
<dbReference type="EMBL" id="BAAAGE010000001">
    <property type="protein sequence ID" value="GAA0717375.1"/>
    <property type="molecule type" value="Genomic_DNA"/>
</dbReference>
<evidence type="ECO:0000313" key="3">
    <source>
        <dbReference type="Proteomes" id="UP001501758"/>
    </source>
</evidence>
<evidence type="ECO:0000313" key="2">
    <source>
        <dbReference type="EMBL" id="GAA0717375.1"/>
    </source>
</evidence>
<proteinExistence type="predicted"/>
<accession>A0ABN1IMD1</accession>
<reference evidence="2 3" key="1">
    <citation type="journal article" date="2019" name="Int. J. Syst. Evol. Microbiol.">
        <title>The Global Catalogue of Microorganisms (GCM) 10K type strain sequencing project: providing services to taxonomists for standard genome sequencing and annotation.</title>
        <authorList>
            <consortium name="The Broad Institute Genomics Platform"/>
            <consortium name="The Broad Institute Genome Sequencing Center for Infectious Disease"/>
            <person name="Wu L."/>
            <person name="Ma J."/>
        </authorList>
    </citation>
    <scope>NUCLEOTIDE SEQUENCE [LARGE SCALE GENOMIC DNA]</scope>
    <source>
        <strain evidence="2 3">JCM 15974</strain>
    </source>
</reference>
<evidence type="ECO:0008006" key="4">
    <source>
        <dbReference type="Google" id="ProtNLM"/>
    </source>
</evidence>